<feature type="domain" description="Response regulatory" evidence="9">
    <location>
        <begin position="5"/>
        <end position="121"/>
    </location>
</feature>
<evidence type="ECO:0000313" key="10">
    <source>
        <dbReference type="EMBL" id="AGL02120.1"/>
    </source>
</evidence>
<dbReference type="InterPro" id="IPR016032">
    <property type="entry name" value="Sig_transdc_resp-reg_C-effctor"/>
</dbReference>
<evidence type="ECO:0000313" key="11">
    <source>
        <dbReference type="Proteomes" id="UP000013520"/>
    </source>
</evidence>
<evidence type="ECO:0000256" key="3">
    <source>
        <dbReference type="ARBA" id="ARBA00023015"/>
    </source>
</evidence>
<keyword evidence="5" id="KW-0804">Transcription</keyword>
<dbReference type="PROSITE" id="PS50043">
    <property type="entry name" value="HTH_LUXR_2"/>
    <property type="match status" value="1"/>
</dbReference>
<dbReference type="SMART" id="SM00421">
    <property type="entry name" value="HTH_LUXR"/>
    <property type="match status" value="1"/>
</dbReference>
<dbReference type="GO" id="GO:0000160">
    <property type="term" value="P:phosphorelay signal transduction system"/>
    <property type="evidence" value="ECO:0007669"/>
    <property type="project" value="InterPro"/>
</dbReference>
<comment type="function">
    <text evidence="6">May play the central regulatory role in sporulation. It may be an element of the effector pathway responsible for the activation of sporulation genes in response to nutritional stress. Spo0A may act in concert with spo0H (a sigma factor) to control the expression of some genes that are critical to the sporulation process.</text>
</comment>
<keyword evidence="3" id="KW-0805">Transcription regulation</keyword>
<dbReference type="SUPFAM" id="SSF52172">
    <property type="entry name" value="CheY-like"/>
    <property type="match status" value="1"/>
</dbReference>
<organism evidence="10 11">
    <name type="scientific">Desulfoscipio gibsoniae DSM 7213</name>
    <dbReference type="NCBI Taxonomy" id="767817"/>
    <lineage>
        <taxon>Bacteria</taxon>
        <taxon>Bacillati</taxon>
        <taxon>Bacillota</taxon>
        <taxon>Clostridia</taxon>
        <taxon>Eubacteriales</taxon>
        <taxon>Desulfallaceae</taxon>
        <taxon>Desulfoscipio</taxon>
    </lineage>
</organism>
<dbReference type="PANTHER" id="PTHR43214">
    <property type="entry name" value="TWO-COMPONENT RESPONSE REGULATOR"/>
    <property type="match status" value="1"/>
</dbReference>
<evidence type="ECO:0000256" key="4">
    <source>
        <dbReference type="ARBA" id="ARBA00023125"/>
    </source>
</evidence>
<dbReference type="OrthoDB" id="9779069at2"/>
<dbReference type="EMBL" id="CP003273">
    <property type="protein sequence ID" value="AGL02120.1"/>
    <property type="molecule type" value="Genomic_DNA"/>
</dbReference>
<evidence type="ECO:0000259" key="9">
    <source>
        <dbReference type="PROSITE" id="PS50110"/>
    </source>
</evidence>
<dbReference type="SUPFAM" id="SSF46894">
    <property type="entry name" value="C-terminal effector domain of the bipartite response regulators"/>
    <property type="match status" value="1"/>
</dbReference>
<reference evidence="10 11" key="1">
    <citation type="submission" date="2012-01" db="EMBL/GenBank/DDBJ databases">
        <title>Complete sequence of Desulfotomaculum gibsoniae DSM 7213.</title>
        <authorList>
            <consortium name="US DOE Joint Genome Institute"/>
            <person name="Lucas S."/>
            <person name="Han J."/>
            <person name="Lapidus A."/>
            <person name="Cheng J.-F."/>
            <person name="Goodwin L."/>
            <person name="Pitluck S."/>
            <person name="Peters L."/>
            <person name="Ovchinnikova G."/>
            <person name="Teshima H."/>
            <person name="Detter J.C."/>
            <person name="Han C."/>
            <person name="Tapia R."/>
            <person name="Land M."/>
            <person name="Hauser L."/>
            <person name="Kyrpides N."/>
            <person name="Ivanova N."/>
            <person name="Pagani I."/>
            <person name="Parshina S."/>
            <person name="Plugge C."/>
            <person name="Muyzer G."/>
            <person name="Kuever J."/>
            <person name="Ivanova A."/>
            <person name="Nazina T."/>
            <person name="Klenk H.-P."/>
            <person name="Brambilla E."/>
            <person name="Spring S."/>
            <person name="Stams A.F."/>
            <person name="Woyke T."/>
        </authorList>
    </citation>
    <scope>NUCLEOTIDE SEQUENCE [LARGE SCALE GENOMIC DNA]</scope>
    <source>
        <strain evidence="10 11">DSM 7213</strain>
    </source>
</reference>
<dbReference type="InterPro" id="IPR058245">
    <property type="entry name" value="NreC/VraR/RcsB-like_REC"/>
</dbReference>
<keyword evidence="4 10" id="KW-0238">DNA-binding</keyword>
<dbReference type="InterPro" id="IPR000792">
    <property type="entry name" value="Tscrpt_reg_LuxR_C"/>
</dbReference>
<accession>R4KNK1</accession>
<dbReference type="AlphaFoldDB" id="R4KNK1"/>
<dbReference type="Pfam" id="PF00196">
    <property type="entry name" value="GerE"/>
    <property type="match status" value="1"/>
</dbReference>
<dbReference type="InterPro" id="IPR001789">
    <property type="entry name" value="Sig_transdc_resp-reg_receiver"/>
</dbReference>
<dbReference type="Pfam" id="PF00072">
    <property type="entry name" value="Response_reg"/>
    <property type="match status" value="1"/>
</dbReference>
<dbReference type="CDD" id="cd06170">
    <property type="entry name" value="LuxR_C_like"/>
    <property type="match status" value="1"/>
</dbReference>
<sequence length="225" mass="25708">MSKINLMIVDGHTMIRKGLTAMLSTCEDIHIVGSCEDSEEANRMARRINPNVILMDMKMGDINGIDTAKQIIEDRPDIKIIFLTVFENMEFMRQALQAGADGYILRHVSREKLIDSIRRVSLGEKIIDPTVINTIVNDYIKLSQVAIIPESTQKQTIKFTSREKEVYSHLAKGLTNKEISTATNLSVNTIKTHLRNIFRKLHVKNRSQAINQGKKYFNSVHYNYN</sequence>
<feature type="domain" description="HTH luxR-type" evidence="8">
    <location>
        <begin position="152"/>
        <end position="217"/>
    </location>
</feature>
<dbReference type="PRINTS" id="PR00038">
    <property type="entry name" value="HTHLUXR"/>
</dbReference>
<evidence type="ECO:0000256" key="2">
    <source>
        <dbReference type="ARBA" id="ARBA00022553"/>
    </source>
</evidence>
<evidence type="ECO:0000256" key="7">
    <source>
        <dbReference type="PROSITE-ProRule" id="PRU00169"/>
    </source>
</evidence>
<dbReference type="KEGG" id="dgi:Desgi_2716"/>
<proteinExistence type="predicted"/>
<dbReference type="RefSeq" id="WP_006521851.1">
    <property type="nucleotide sequence ID" value="NC_021184.1"/>
</dbReference>
<dbReference type="Gene3D" id="3.40.50.2300">
    <property type="match status" value="1"/>
</dbReference>
<dbReference type="STRING" id="767817.Desgi_2716"/>
<dbReference type="GO" id="GO:0006355">
    <property type="term" value="P:regulation of DNA-templated transcription"/>
    <property type="evidence" value="ECO:0007669"/>
    <property type="project" value="InterPro"/>
</dbReference>
<keyword evidence="11" id="KW-1185">Reference proteome</keyword>
<dbReference type="eggNOG" id="COG2197">
    <property type="taxonomic scope" value="Bacteria"/>
</dbReference>
<dbReference type="InterPro" id="IPR039420">
    <property type="entry name" value="WalR-like"/>
</dbReference>
<dbReference type="SMART" id="SM00448">
    <property type="entry name" value="REC"/>
    <property type="match status" value="1"/>
</dbReference>
<dbReference type="Proteomes" id="UP000013520">
    <property type="component" value="Chromosome"/>
</dbReference>
<keyword evidence="2 7" id="KW-0597">Phosphoprotein</keyword>
<evidence type="ECO:0000259" key="8">
    <source>
        <dbReference type="PROSITE" id="PS50043"/>
    </source>
</evidence>
<dbReference type="PROSITE" id="PS50110">
    <property type="entry name" value="RESPONSE_REGULATORY"/>
    <property type="match status" value="1"/>
</dbReference>
<evidence type="ECO:0000256" key="6">
    <source>
        <dbReference type="ARBA" id="ARBA00024867"/>
    </source>
</evidence>
<protein>
    <recommendedName>
        <fullName evidence="1">Stage 0 sporulation protein A homolog</fullName>
    </recommendedName>
</protein>
<gene>
    <name evidence="10" type="ORF">Desgi_2716</name>
</gene>
<feature type="modified residue" description="4-aspartylphosphate" evidence="7">
    <location>
        <position position="56"/>
    </location>
</feature>
<dbReference type="HOGENOM" id="CLU_000445_90_1_9"/>
<dbReference type="PROSITE" id="PS00622">
    <property type="entry name" value="HTH_LUXR_1"/>
    <property type="match status" value="1"/>
</dbReference>
<dbReference type="GO" id="GO:0003677">
    <property type="term" value="F:DNA binding"/>
    <property type="evidence" value="ECO:0007669"/>
    <property type="project" value="UniProtKB-KW"/>
</dbReference>
<evidence type="ECO:0000256" key="5">
    <source>
        <dbReference type="ARBA" id="ARBA00023163"/>
    </source>
</evidence>
<name>R4KNK1_9FIRM</name>
<dbReference type="CDD" id="cd17535">
    <property type="entry name" value="REC_NarL-like"/>
    <property type="match status" value="1"/>
</dbReference>
<evidence type="ECO:0000256" key="1">
    <source>
        <dbReference type="ARBA" id="ARBA00018672"/>
    </source>
</evidence>
<dbReference type="InterPro" id="IPR011006">
    <property type="entry name" value="CheY-like_superfamily"/>
</dbReference>